<sequence length="212" mass="23349">MLKPVATLLALAAPLPVLAHPHIFVDSGLKLEVDAEGIVQAAEVTWVYDDFYTLLVFEDMMLDNDLDGELTPAELERLKGFDLNWVEGFEGDLYLSQQDLNLHLGAPEHLSTEVRDGVIITRHRRLVTEETPVKAEGVTARMYDPTYYTAYDLSQGVEVTGPCSASITPPNLDQAYTLVEELLYAMPTQQAEDAFPEVGSAFAAVVSLDCES</sequence>
<dbReference type="AlphaFoldDB" id="A0A1B1A9N4"/>
<keyword evidence="2" id="KW-0418">Kinase</keyword>
<feature type="signal peptide" evidence="1">
    <location>
        <begin position="1"/>
        <end position="19"/>
    </location>
</feature>
<feature type="chain" id="PRO_5008518548" evidence="1">
    <location>
        <begin position="20"/>
        <end position="212"/>
    </location>
</feature>
<accession>A0A1B1A9N4</accession>
<dbReference type="GO" id="GO:0016301">
    <property type="term" value="F:kinase activity"/>
    <property type="evidence" value="ECO:0007669"/>
    <property type="project" value="UniProtKB-KW"/>
</dbReference>
<gene>
    <name evidence="2" type="ORF">K529_021235</name>
</gene>
<dbReference type="EMBL" id="CP015231">
    <property type="protein sequence ID" value="ANP43282.1"/>
    <property type="molecule type" value="Genomic_DNA"/>
</dbReference>
<dbReference type="KEGG" id="rmb:K529_021235"/>
<dbReference type="InterPro" id="IPR010412">
    <property type="entry name" value="DUF1007"/>
</dbReference>
<dbReference type="Proteomes" id="UP000013243">
    <property type="component" value="Plasmid unnamed1"/>
</dbReference>
<dbReference type="GeneID" id="28252416"/>
<keyword evidence="2" id="KW-0808">Transferase</keyword>
<reference evidence="2 3" key="1">
    <citation type="journal article" date="2016" name="ISME J.">
        <title>Global occurrence and heterogeneity of the Roseobacter-clade species Ruegeria mobilis.</title>
        <authorList>
            <person name="Sonnenschein E."/>
            <person name="Gram L."/>
        </authorList>
    </citation>
    <scope>NUCLEOTIDE SEQUENCE [LARGE SCALE GENOMIC DNA]</scope>
    <source>
        <strain evidence="2 3">F1926</strain>
        <plasmid evidence="2 3">unnamed1</plasmid>
    </source>
</reference>
<protein>
    <submittedName>
        <fullName evidence="2">Polyphosphate kinase</fullName>
    </submittedName>
</protein>
<organism evidence="2 3">
    <name type="scientific">Tritonibacter mobilis F1926</name>
    <dbReference type="NCBI Taxonomy" id="1265309"/>
    <lineage>
        <taxon>Bacteria</taxon>
        <taxon>Pseudomonadati</taxon>
        <taxon>Pseudomonadota</taxon>
        <taxon>Alphaproteobacteria</taxon>
        <taxon>Rhodobacterales</taxon>
        <taxon>Paracoccaceae</taxon>
        <taxon>Tritonibacter</taxon>
    </lineage>
</organism>
<name>A0A1B1A9N4_9RHOB</name>
<dbReference type="Pfam" id="PF06226">
    <property type="entry name" value="DUF1007"/>
    <property type="match status" value="1"/>
</dbReference>
<dbReference type="OrthoDB" id="1679673at2"/>
<geneLocation type="plasmid" evidence="2 3">
    <name>unnamed1</name>
</geneLocation>
<evidence type="ECO:0000256" key="1">
    <source>
        <dbReference type="SAM" id="SignalP"/>
    </source>
</evidence>
<evidence type="ECO:0000313" key="3">
    <source>
        <dbReference type="Proteomes" id="UP000013243"/>
    </source>
</evidence>
<keyword evidence="1" id="KW-0732">Signal</keyword>
<keyword evidence="2" id="KW-0614">Plasmid</keyword>
<dbReference type="RefSeq" id="WP_005613794.1">
    <property type="nucleotide sequence ID" value="NZ_CP015231.1"/>
</dbReference>
<evidence type="ECO:0000313" key="2">
    <source>
        <dbReference type="EMBL" id="ANP43282.1"/>
    </source>
</evidence>
<proteinExistence type="predicted"/>